<organism evidence="2 3">
    <name type="scientific">Enterococcus lemanii</name>
    <dbReference type="NCBI Taxonomy" id="1159752"/>
    <lineage>
        <taxon>Bacteria</taxon>
        <taxon>Bacillati</taxon>
        <taxon>Bacillota</taxon>
        <taxon>Bacilli</taxon>
        <taxon>Lactobacillales</taxon>
        <taxon>Enterococcaceae</taxon>
        <taxon>Enterococcus</taxon>
    </lineage>
</organism>
<dbReference type="RefSeq" id="WP_204653416.1">
    <property type="nucleotide sequence ID" value="NZ_JAFBFD010000009.1"/>
</dbReference>
<feature type="coiled-coil region" evidence="1">
    <location>
        <begin position="76"/>
        <end position="122"/>
    </location>
</feature>
<accession>A0ABV9MWI0</accession>
<dbReference type="EMBL" id="JBHSGS010000026">
    <property type="protein sequence ID" value="MFC4718988.1"/>
    <property type="molecule type" value="Genomic_DNA"/>
</dbReference>
<evidence type="ECO:0000313" key="3">
    <source>
        <dbReference type="Proteomes" id="UP001595969"/>
    </source>
</evidence>
<dbReference type="Proteomes" id="UP001595969">
    <property type="component" value="Unassembled WGS sequence"/>
</dbReference>
<protein>
    <submittedName>
        <fullName evidence="2">Uncharacterized protein</fullName>
    </submittedName>
</protein>
<evidence type="ECO:0000313" key="2">
    <source>
        <dbReference type="EMBL" id="MFC4718988.1"/>
    </source>
</evidence>
<sequence length="408" mass="46678">MRIRRELIGIVLAFSTAGIFATKANENAYQEIYTQQTKQVVRINETLKSEFISSEDSKLLTRELNNFELVEKKQNRKALNKLIETEKQHLSEVEERNLLAEAKTAQKEYSLLLKEFTTLEKKSEEAYVLLEDKQNIPDVKQEVNNLKSTDKVKPIRNLEKKIHNLFQGISIKQQQMISAIDELKDLNIESSALLSRKYVSKEDKNLLETDQNESSQFFENANDIEIVIKRRETSQKLINQISEKQEKIERDFTDNEDQSLALIDSVNTLLSTGELSTIEKETLKTTSLLLTNSLNLTEYQPGNLAINYQELKKNYDEYSNNSTKRLEEKAQQQAAAERQAALEAEKASGPGELRLVGDWYQAPAGYKFLKESSRLTYGQVKKPNNFRLITIEEAANYSPGHGNGSAKQ</sequence>
<evidence type="ECO:0000256" key="1">
    <source>
        <dbReference type="SAM" id="Coils"/>
    </source>
</evidence>
<reference evidence="3" key="1">
    <citation type="journal article" date="2019" name="Int. J. Syst. Evol. Microbiol.">
        <title>The Global Catalogue of Microorganisms (GCM) 10K type strain sequencing project: providing services to taxonomists for standard genome sequencing and annotation.</title>
        <authorList>
            <consortium name="The Broad Institute Genomics Platform"/>
            <consortium name="The Broad Institute Genome Sequencing Center for Infectious Disease"/>
            <person name="Wu L."/>
            <person name="Ma J."/>
        </authorList>
    </citation>
    <scope>NUCLEOTIDE SEQUENCE [LARGE SCALE GENOMIC DNA]</scope>
    <source>
        <strain evidence="3">CGMCC 1.19032</strain>
    </source>
</reference>
<keyword evidence="3" id="KW-1185">Reference proteome</keyword>
<gene>
    <name evidence="2" type="ORF">ACFO5I_04505</name>
</gene>
<keyword evidence="1" id="KW-0175">Coiled coil</keyword>
<name>A0ABV9MWI0_9ENTE</name>
<proteinExistence type="predicted"/>
<comment type="caution">
    <text evidence="2">The sequence shown here is derived from an EMBL/GenBank/DDBJ whole genome shotgun (WGS) entry which is preliminary data.</text>
</comment>